<gene>
    <name evidence="8" type="ORF">PEBR_07756</name>
</gene>
<dbReference type="GO" id="GO:0046872">
    <property type="term" value="F:metal ion binding"/>
    <property type="evidence" value="ECO:0007669"/>
    <property type="project" value="UniProtKB-UniRule"/>
</dbReference>
<dbReference type="InterPro" id="IPR018506">
    <property type="entry name" value="Cyt_B5_heme-BS"/>
</dbReference>
<dbReference type="EMBL" id="LJBN01000106">
    <property type="protein sequence ID" value="OOQ89560.1"/>
    <property type="molecule type" value="Genomic_DNA"/>
</dbReference>
<dbReference type="Gene3D" id="3.10.120.10">
    <property type="entry name" value="Cytochrome b5-like heme/steroid binding domain"/>
    <property type="match status" value="1"/>
</dbReference>
<protein>
    <recommendedName>
        <fullName evidence="7">Cytochrome b5 heme-binding domain-containing protein</fullName>
    </recommendedName>
</protein>
<dbReference type="InterPro" id="IPR050668">
    <property type="entry name" value="Cytochrome_b5"/>
</dbReference>
<reference evidence="9" key="1">
    <citation type="submission" date="2015-09" db="EMBL/GenBank/DDBJ databases">
        <authorList>
            <person name="Fill T.P."/>
            <person name="Baretta J.F."/>
            <person name="de Almeida L.G."/>
            <person name="Rocha M."/>
            <person name="de Souza D.H."/>
            <person name="Malavazi I."/>
            <person name="Cerdeira L.T."/>
            <person name="Hong H."/>
            <person name="Samborskyy M."/>
            <person name="de Vasconcelos A.T."/>
            <person name="Leadlay P."/>
            <person name="Rodrigues-Filho E."/>
        </authorList>
    </citation>
    <scope>NUCLEOTIDE SEQUENCE [LARGE SCALE GENOMIC DNA]</scope>
    <source>
        <strain evidence="9">LaBioMMi 136</strain>
    </source>
</reference>
<keyword evidence="2 5" id="KW-0479">Metal-binding</keyword>
<dbReference type="Pfam" id="PF00173">
    <property type="entry name" value="Cyt-b5"/>
    <property type="match status" value="1"/>
</dbReference>
<accession>A0A1S9RW94</accession>
<feature type="domain" description="Cytochrome b5 heme-binding" evidence="7">
    <location>
        <begin position="15"/>
        <end position="55"/>
    </location>
</feature>
<keyword evidence="3 5" id="KW-0408">Iron</keyword>
<organism evidence="8 9">
    <name type="scientific">Penicillium brasilianum</name>
    <dbReference type="NCBI Taxonomy" id="104259"/>
    <lineage>
        <taxon>Eukaryota</taxon>
        <taxon>Fungi</taxon>
        <taxon>Dikarya</taxon>
        <taxon>Ascomycota</taxon>
        <taxon>Pezizomycotina</taxon>
        <taxon>Eurotiomycetes</taxon>
        <taxon>Eurotiomycetidae</taxon>
        <taxon>Eurotiales</taxon>
        <taxon>Aspergillaceae</taxon>
        <taxon>Penicillium</taxon>
    </lineage>
</organism>
<evidence type="ECO:0000256" key="3">
    <source>
        <dbReference type="ARBA" id="ARBA00023004"/>
    </source>
</evidence>
<name>A0A1S9RW94_PENBI</name>
<dbReference type="InterPro" id="IPR001199">
    <property type="entry name" value="Cyt_B5-like_heme/steroid-bd"/>
</dbReference>
<dbReference type="GO" id="GO:0016020">
    <property type="term" value="C:membrane"/>
    <property type="evidence" value="ECO:0007669"/>
    <property type="project" value="TreeGrafter"/>
</dbReference>
<dbReference type="AlphaFoldDB" id="A0A1S9RW94"/>
<comment type="caution">
    <text evidence="8">The sequence shown here is derived from an EMBL/GenBank/DDBJ whole genome shotgun (WGS) entry which is preliminary data.</text>
</comment>
<dbReference type="SMART" id="SM01117">
    <property type="entry name" value="Cyt-b5"/>
    <property type="match status" value="1"/>
</dbReference>
<evidence type="ECO:0000256" key="1">
    <source>
        <dbReference type="ARBA" id="ARBA00022617"/>
    </source>
</evidence>
<feature type="region of interest" description="Disordered" evidence="6">
    <location>
        <begin position="1"/>
        <end position="21"/>
    </location>
</feature>
<dbReference type="PROSITE" id="PS00191">
    <property type="entry name" value="CYTOCHROME_B5_1"/>
    <property type="match status" value="1"/>
</dbReference>
<comment type="similarity">
    <text evidence="4 5">Belongs to the cytochrome b5 family.</text>
</comment>
<dbReference type="GO" id="GO:0020037">
    <property type="term" value="F:heme binding"/>
    <property type="evidence" value="ECO:0007669"/>
    <property type="project" value="UniProtKB-UniRule"/>
</dbReference>
<proteinExistence type="inferred from homology"/>
<evidence type="ECO:0000256" key="6">
    <source>
        <dbReference type="SAM" id="MobiDB-lite"/>
    </source>
</evidence>
<dbReference type="InterPro" id="IPR036400">
    <property type="entry name" value="Cyt_B5-like_heme/steroid_sf"/>
</dbReference>
<evidence type="ECO:0000256" key="2">
    <source>
        <dbReference type="ARBA" id="ARBA00022723"/>
    </source>
</evidence>
<keyword evidence="1 5" id="KW-0349">Heme</keyword>
<feature type="compositionally biased region" description="Basic and acidic residues" evidence="6">
    <location>
        <begin position="9"/>
        <end position="21"/>
    </location>
</feature>
<evidence type="ECO:0000256" key="5">
    <source>
        <dbReference type="RuleBase" id="RU362121"/>
    </source>
</evidence>
<dbReference type="PANTHER" id="PTHR19359">
    <property type="entry name" value="CYTOCHROME B5"/>
    <property type="match status" value="1"/>
</dbReference>
<evidence type="ECO:0000256" key="4">
    <source>
        <dbReference type="ARBA" id="ARBA00038168"/>
    </source>
</evidence>
<evidence type="ECO:0000313" key="8">
    <source>
        <dbReference type="EMBL" id="OOQ89560.1"/>
    </source>
</evidence>
<sequence>MQASIESQRLSDTEERMYSRDEVAQHTHDGDVWVIIEHNVYNLSQFLQEHPGGAKSKSSSAQQIAYKRVIKSPKVSPHGDPKQVQRAASSWQARPVASKEWDFAEVFDICCLQTVGDLIDSSDRGESKPCGQLNTSLAMMNQVPLG</sequence>
<dbReference type="SUPFAM" id="SSF55856">
    <property type="entry name" value="Cytochrome b5-like heme/steroid binding domain"/>
    <property type="match status" value="1"/>
</dbReference>
<dbReference type="Proteomes" id="UP000190744">
    <property type="component" value="Unassembled WGS sequence"/>
</dbReference>
<evidence type="ECO:0000313" key="9">
    <source>
        <dbReference type="Proteomes" id="UP000190744"/>
    </source>
</evidence>
<dbReference type="PROSITE" id="PS50255">
    <property type="entry name" value="CYTOCHROME_B5_2"/>
    <property type="match status" value="1"/>
</dbReference>
<evidence type="ECO:0000259" key="7">
    <source>
        <dbReference type="PROSITE" id="PS50255"/>
    </source>
</evidence>